<dbReference type="GO" id="GO:0042597">
    <property type="term" value="C:periplasmic space"/>
    <property type="evidence" value="ECO:0007669"/>
    <property type="project" value="TreeGrafter"/>
</dbReference>
<dbReference type="PANTHER" id="PTHR22939:SF129">
    <property type="entry name" value="SERINE PROTEASE HTRA2, MITOCHONDRIAL"/>
    <property type="match status" value="1"/>
</dbReference>
<dbReference type="InterPro" id="IPR009003">
    <property type="entry name" value="Peptidase_S1_PA"/>
</dbReference>
<dbReference type="Pfam" id="PF13365">
    <property type="entry name" value="Trypsin_2"/>
    <property type="match status" value="1"/>
</dbReference>
<dbReference type="PANTHER" id="PTHR22939">
    <property type="entry name" value="SERINE PROTEASE FAMILY S1C HTRA-RELATED"/>
    <property type="match status" value="1"/>
</dbReference>
<dbReference type="AlphaFoldDB" id="A0A1G1XN81"/>
<evidence type="ECO:0000313" key="1">
    <source>
        <dbReference type="EMBL" id="OGY41585.1"/>
    </source>
</evidence>
<dbReference type="GO" id="GO:0006515">
    <property type="term" value="P:protein quality control for misfolded or incompletely synthesized proteins"/>
    <property type="evidence" value="ECO:0007669"/>
    <property type="project" value="TreeGrafter"/>
</dbReference>
<organism evidence="1 2">
    <name type="scientific">Candidatus Buchananbacteria bacterium RBG_13_36_9</name>
    <dbReference type="NCBI Taxonomy" id="1797530"/>
    <lineage>
        <taxon>Bacteria</taxon>
        <taxon>Candidatus Buchananiibacteriota</taxon>
    </lineage>
</organism>
<accession>A0A1G1XN81</accession>
<comment type="caution">
    <text evidence="1">The sequence shown here is derived from an EMBL/GenBank/DDBJ whole genome shotgun (WGS) entry which is preliminary data.</text>
</comment>
<reference evidence="1 2" key="1">
    <citation type="journal article" date="2016" name="Nat. Commun.">
        <title>Thousands of microbial genomes shed light on interconnected biogeochemical processes in an aquifer system.</title>
        <authorList>
            <person name="Anantharaman K."/>
            <person name="Brown C.T."/>
            <person name="Hug L.A."/>
            <person name="Sharon I."/>
            <person name="Castelle C.J."/>
            <person name="Probst A.J."/>
            <person name="Thomas B.C."/>
            <person name="Singh A."/>
            <person name="Wilkins M.J."/>
            <person name="Karaoz U."/>
            <person name="Brodie E.L."/>
            <person name="Williams K.H."/>
            <person name="Hubbard S.S."/>
            <person name="Banfield J.F."/>
        </authorList>
    </citation>
    <scope>NUCLEOTIDE SEQUENCE [LARGE SCALE GENOMIC DNA]</scope>
</reference>
<dbReference type="EMBL" id="MHHZ01000015">
    <property type="protein sequence ID" value="OGY41585.1"/>
    <property type="molecule type" value="Genomic_DNA"/>
</dbReference>
<sequence>MSDLKEKIKKINKAIVAIGYRPTPNQLTIIGSGFAVSNDGKILSAAHLCSKLNEEDVKNLKAMVFAEQISGGLEGFKWLDLKLIKKEDKDDIALFQIEDFKGTLLEKVEIGDSERVEVGDDVYFVGFPYAAQLINDGLGITRIVNRGIVSNIKRDGIDPTHKRNFFIIDAISNPGNSGCPLIDIETNKVIGIMSISFSKKSKNVDNLDIREPMHICAAKPINLAKALLD</sequence>
<evidence type="ECO:0000313" key="2">
    <source>
        <dbReference type="Proteomes" id="UP000176498"/>
    </source>
</evidence>
<dbReference type="Gene3D" id="2.40.10.120">
    <property type="match status" value="1"/>
</dbReference>
<dbReference type="SUPFAM" id="SSF50494">
    <property type="entry name" value="Trypsin-like serine proteases"/>
    <property type="match status" value="1"/>
</dbReference>
<dbReference type="Proteomes" id="UP000176498">
    <property type="component" value="Unassembled WGS sequence"/>
</dbReference>
<evidence type="ECO:0008006" key="3">
    <source>
        <dbReference type="Google" id="ProtNLM"/>
    </source>
</evidence>
<gene>
    <name evidence="1" type="ORF">A2Y82_01175</name>
</gene>
<proteinExistence type="predicted"/>
<protein>
    <recommendedName>
        <fullName evidence="3">Serine protease</fullName>
    </recommendedName>
</protein>
<name>A0A1G1XN81_9BACT</name>